<gene>
    <name evidence="4" type="ORF">K469DRAFT_221380</name>
</gene>
<dbReference type="OrthoDB" id="1711508at2759"/>
<evidence type="ECO:0000256" key="1">
    <source>
        <dbReference type="RuleBase" id="RU365079"/>
    </source>
</evidence>
<keyword evidence="1" id="KW-0813">Transport</keyword>
<dbReference type="EMBL" id="ML994646">
    <property type="protein sequence ID" value="KAF2182822.1"/>
    <property type="molecule type" value="Genomic_DNA"/>
</dbReference>
<dbReference type="Gene3D" id="3.40.50.1000">
    <property type="entry name" value="HAD superfamily/HAD-like"/>
    <property type="match status" value="1"/>
</dbReference>
<feature type="domain" description="FCP1 homology" evidence="3">
    <location>
        <begin position="219"/>
        <end position="390"/>
    </location>
</feature>
<keyword evidence="1" id="KW-0811">Translocation</keyword>
<feature type="compositionally biased region" description="Basic residues" evidence="2">
    <location>
        <begin position="163"/>
        <end position="175"/>
    </location>
</feature>
<evidence type="ECO:0000256" key="2">
    <source>
        <dbReference type="SAM" id="MobiDB-lite"/>
    </source>
</evidence>
<dbReference type="Proteomes" id="UP000800200">
    <property type="component" value="Unassembled WGS sequence"/>
</dbReference>
<dbReference type="PANTHER" id="PTHR12210">
    <property type="entry name" value="DULLARD PROTEIN PHOSPHATASE"/>
    <property type="match status" value="1"/>
</dbReference>
<comment type="subcellular location">
    <subcellularLocation>
        <location evidence="1">Mitochondrion inner membrane</location>
        <topology evidence="1">Single-pass membrane protein</topology>
    </subcellularLocation>
</comment>
<keyword evidence="1" id="KW-0653">Protein transport</keyword>
<proteinExistence type="inferred from homology"/>
<keyword evidence="5" id="KW-1185">Reference proteome</keyword>
<dbReference type="GO" id="GO:0015031">
    <property type="term" value="P:protein transport"/>
    <property type="evidence" value="ECO:0007669"/>
    <property type="project" value="UniProtKB-KW"/>
</dbReference>
<protein>
    <recommendedName>
        <fullName evidence="1">Mitochondrial import inner membrane translocase subunit TIM50</fullName>
    </recommendedName>
</protein>
<evidence type="ECO:0000313" key="5">
    <source>
        <dbReference type="Proteomes" id="UP000800200"/>
    </source>
</evidence>
<dbReference type="InterPro" id="IPR023214">
    <property type="entry name" value="HAD_sf"/>
</dbReference>
<feature type="region of interest" description="Disordered" evidence="2">
    <location>
        <begin position="1"/>
        <end position="20"/>
    </location>
</feature>
<organism evidence="4 5">
    <name type="scientific">Zopfia rhizophila CBS 207.26</name>
    <dbReference type="NCBI Taxonomy" id="1314779"/>
    <lineage>
        <taxon>Eukaryota</taxon>
        <taxon>Fungi</taxon>
        <taxon>Dikarya</taxon>
        <taxon>Ascomycota</taxon>
        <taxon>Pezizomycotina</taxon>
        <taxon>Dothideomycetes</taxon>
        <taxon>Dothideomycetes incertae sedis</taxon>
        <taxon>Zopfiaceae</taxon>
        <taxon>Zopfia</taxon>
    </lineage>
</organism>
<dbReference type="InterPro" id="IPR004274">
    <property type="entry name" value="FCP1_dom"/>
</dbReference>
<dbReference type="InterPro" id="IPR050365">
    <property type="entry name" value="TIM50"/>
</dbReference>
<dbReference type="Pfam" id="PF03031">
    <property type="entry name" value="NIF"/>
    <property type="match status" value="1"/>
</dbReference>
<keyword evidence="1" id="KW-0496">Mitochondrion</keyword>
<dbReference type="InterPro" id="IPR036412">
    <property type="entry name" value="HAD-like_sf"/>
</dbReference>
<keyword evidence="1" id="KW-0809">Transit peptide</keyword>
<evidence type="ECO:0000313" key="4">
    <source>
        <dbReference type="EMBL" id="KAF2182822.1"/>
    </source>
</evidence>
<dbReference type="SMART" id="SM00577">
    <property type="entry name" value="CPDc"/>
    <property type="match status" value="1"/>
</dbReference>
<dbReference type="GO" id="GO:0005744">
    <property type="term" value="C:TIM23 mitochondrial import inner membrane translocase complex"/>
    <property type="evidence" value="ECO:0007669"/>
    <property type="project" value="UniProtKB-UniRule"/>
</dbReference>
<feature type="compositionally biased region" description="Basic and acidic residues" evidence="2">
    <location>
        <begin position="141"/>
        <end position="157"/>
    </location>
</feature>
<comment type="function">
    <text evidence="1">Essential component of the TIM23 complex, a complex that mediates the translocation of transit peptide-containing proteins across the mitochondrial inner membrane.</text>
</comment>
<comment type="subunit">
    <text evidence="1">Component of the TIM23 complex.</text>
</comment>
<feature type="region of interest" description="Disordered" evidence="2">
    <location>
        <begin position="130"/>
        <end position="213"/>
    </location>
</feature>
<feature type="compositionally biased region" description="Basic and acidic residues" evidence="2">
    <location>
        <begin position="1"/>
        <end position="13"/>
    </location>
</feature>
<sequence length="437" mass="49763">MADKDGEPAHEGPKQQNDAEMSTTNAVDLSMPPLTHSPPTFHLGQGNNAYNWPWYNQYPNQHHVGMFNYNAQSGSVMYGAMPFRQLLLGQIPYGFSPYGFGFPPSYGWPQSNSFSRSGSTYVDEYRNQGSEQALADDGEREGDGGVRLHNTEYDTLHSLRASKSQKRRINKKRRTVSSISIASHPRPRNRPGSPKIHRPAPSPSQAYLRQASRPPNAWTHAQNMLVILDVNGTLVHRPSCTMPTHFIARPFLKPFLKFLFDNFSVMVWSSAKPKNVCTIVRNVLDEELQSMLLAVWSRKDFDLTPDEYISNVQVYKQLTWVWEDELMQQQHPAYRGGYRWGQHNTVLIDDSTLKASAQPHNLLEIPEFEATPEQLKGDVLREVAGYLRVLQMQVDVSCFIKKEPFKADERWTMEEWGDNGAEGGIMEHKVSLRPTLD</sequence>
<evidence type="ECO:0000259" key="3">
    <source>
        <dbReference type="PROSITE" id="PS50969"/>
    </source>
</evidence>
<comment type="similarity">
    <text evidence="1">Belongs to the TIM50 family.</text>
</comment>
<accession>A0A6A6DWT1</accession>
<reference evidence="4" key="1">
    <citation type="journal article" date="2020" name="Stud. Mycol.">
        <title>101 Dothideomycetes genomes: a test case for predicting lifestyles and emergence of pathogens.</title>
        <authorList>
            <person name="Haridas S."/>
            <person name="Albert R."/>
            <person name="Binder M."/>
            <person name="Bloem J."/>
            <person name="Labutti K."/>
            <person name="Salamov A."/>
            <person name="Andreopoulos B."/>
            <person name="Baker S."/>
            <person name="Barry K."/>
            <person name="Bills G."/>
            <person name="Bluhm B."/>
            <person name="Cannon C."/>
            <person name="Castanera R."/>
            <person name="Culley D."/>
            <person name="Daum C."/>
            <person name="Ezra D."/>
            <person name="Gonzalez J."/>
            <person name="Henrissat B."/>
            <person name="Kuo A."/>
            <person name="Liang C."/>
            <person name="Lipzen A."/>
            <person name="Lutzoni F."/>
            <person name="Magnuson J."/>
            <person name="Mondo S."/>
            <person name="Nolan M."/>
            <person name="Ohm R."/>
            <person name="Pangilinan J."/>
            <person name="Park H.-J."/>
            <person name="Ramirez L."/>
            <person name="Alfaro M."/>
            <person name="Sun H."/>
            <person name="Tritt A."/>
            <person name="Yoshinaga Y."/>
            <person name="Zwiers L.-H."/>
            <person name="Turgeon B."/>
            <person name="Goodwin S."/>
            <person name="Spatafora J."/>
            <person name="Crous P."/>
            <person name="Grigoriev I."/>
        </authorList>
    </citation>
    <scope>NUCLEOTIDE SEQUENCE</scope>
    <source>
        <strain evidence="4">CBS 207.26</strain>
    </source>
</reference>
<dbReference type="SUPFAM" id="SSF56784">
    <property type="entry name" value="HAD-like"/>
    <property type="match status" value="1"/>
</dbReference>
<dbReference type="PROSITE" id="PS50969">
    <property type="entry name" value="FCP1"/>
    <property type="match status" value="1"/>
</dbReference>
<name>A0A6A6DWT1_9PEZI</name>
<dbReference type="AlphaFoldDB" id="A0A6A6DWT1"/>